<organism evidence="12 13">
    <name type="scientific">Brevirhabdus pacifica</name>
    <dbReference type="NCBI Taxonomy" id="1267768"/>
    <lineage>
        <taxon>Bacteria</taxon>
        <taxon>Pseudomonadati</taxon>
        <taxon>Pseudomonadota</taxon>
        <taxon>Alphaproteobacteria</taxon>
        <taxon>Rhodobacterales</taxon>
        <taxon>Paracoccaceae</taxon>
        <taxon>Brevirhabdus</taxon>
    </lineage>
</organism>
<name>A0A1U7DL11_9RHOB</name>
<evidence type="ECO:0000256" key="10">
    <source>
        <dbReference type="ARBA" id="ARBA00049359"/>
    </source>
</evidence>
<dbReference type="InterPro" id="IPR027443">
    <property type="entry name" value="IPNS-like_sf"/>
</dbReference>
<accession>A0A1U7DL11</accession>
<dbReference type="InterPro" id="IPR044861">
    <property type="entry name" value="IPNS-like_FE2OG_OXY"/>
</dbReference>
<comment type="pathway">
    <text evidence="2">Alkene biosynthesis; ethylene biosynthesis via 2-oxoglutarate.</text>
</comment>
<dbReference type="Pfam" id="PF14226">
    <property type="entry name" value="DIOX_N"/>
    <property type="match status" value="1"/>
</dbReference>
<dbReference type="Gene3D" id="2.60.120.330">
    <property type="entry name" value="B-lactam Antibiotic, Isopenicillin N Synthase, Chain"/>
    <property type="match status" value="1"/>
</dbReference>
<reference evidence="12 13" key="1">
    <citation type="submission" date="2017-01" db="EMBL/GenBank/DDBJ databases">
        <title>Genomic analysis of Xuhuaishuia manganoxidans DY6-4.</title>
        <authorList>
            <person name="Wang X."/>
        </authorList>
    </citation>
    <scope>NUCLEOTIDE SEQUENCE [LARGE SCALE GENOMIC DNA]</scope>
    <source>
        <strain evidence="12 13">DY6-4</strain>
    </source>
</reference>
<dbReference type="EMBL" id="CP019124">
    <property type="protein sequence ID" value="APX90686.1"/>
    <property type="molecule type" value="Genomic_DNA"/>
</dbReference>
<evidence type="ECO:0000313" key="13">
    <source>
        <dbReference type="Proteomes" id="UP000187266"/>
    </source>
</evidence>
<accession>A0A2M9DC69</accession>
<comment type="catalytic activity">
    <reaction evidence="9">
        <text>2-oxoglutarate + O2 + 2 H(+) = ethene + 3 CO2 + H2O</text>
        <dbReference type="Rhea" id="RHEA:31523"/>
        <dbReference type="ChEBI" id="CHEBI:15377"/>
        <dbReference type="ChEBI" id="CHEBI:15378"/>
        <dbReference type="ChEBI" id="CHEBI:15379"/>
        <dbReference type="ChEBI" id="CHEBI:16526"/>
        <dbReference type="ChEBI" id="CHEBI:16810"/>
        <dbReference type="ChEBI" id="CHEBI:18153"/>
        <dbReference type="EC" id="1.13.12.19"/>
    </reaction>
</comment>
<dbReference type="GO" id="GO:0102276">
    <property type="term" value="F:2-oxoglutarate oxygenase/decarboxylase (ethylene-forming) activity"/>
    <property type="evidence" value="ECO:0007669"/>
    <property type="project" value="UniProtKB-EC"/>
</dbReference>
<evidence type="ECO:0000313" key="12">
    <source>
        <dbReference type="EMBL" id="APX90686.1"/>
    </source>
</evidence>
<dbReference type="Proteomes" id="UP000187266">
    <property type="component" value="Chromosome"/>
</dbReference>
<gene>
    <name evidence="12" type="ORF">BV394_13955</name>
</gene>
<dbReference type="PROSITE" id="PS51471">
    <property type="entry name" value="FE2OG_OXY"/>
    <property type="match status" value="1"/>
</dbReference>
<evidence type="ECO:0000256" key="5">
    <source>
        <dbReference type="ARBA" id="ARBA00019045"/>
    </source>
</evidence>
<keyword evidence="11" id="KW-0479">Metal-binding</keyword>
<evidence type="ECO:0000256" key="8">
    <source>
        <dbReference type="ARBA" id="ARBA00031282"/>
    </source>
</evidence>
<evidence type="ECO:0000256" key="3">
    <source>
        <dbReference type="ARBA" id="ARBA00012293"/>
    </source>
</evidence>
<evidence type="ECO:0000256" key="9">
    <source>
        <dbReference type="ARBA" id="ARBA00047725"/>
    </source>
</evidence>
<comment type="cofactor">
    <cofactor evidence="1">
        <name>Fe(2+)</name>
        <dbReference type="ChEBI" id="CHEBI:29033"/>
    </cofactor>
</comment>
<evidence type="ECO:0000256" key="6">
    <source>
        <dbReference type="ARBA" id="ARBA00022666"/>
    </source>
</evidence>
<evidence type="ECO:0000256" key="7">
    <source>
        <dbReference type="ARBA" id="ARBA00031011"/>
    </source>
</evidence>
<keyword evidence="13" id="KW-1185">Reference proteome</keyword>
<keyword evidence="11" id="KW-0560">Oxidoreductase</keyword>
<dbReference type="OrthoDB" id="21825at2"/>
<keyword evidence="11" id="KW-0408">Iron</keyword>
<dbReference type="InterPro" id="IPR005123">
    <property type="entry name" value="Oxoglu/Fe-dep_dioxygenase_dom"/>
</dbReference>
<dbReference type="EC" id="1.14.20.7" evidence="3"/>
<dbReference type="AlphaFoldDB" id="A0A1U7DL11"/>
<dbReference type="RefSeq" id="WP_076980703.1">
    <property type="nucleotide sequence ID" value="NZ_CP019124.1"/>
</dbReference>
<comment type="catalytic activity">
    <reaction evidence="10">
        <text>L-arginine + 2-oxoglutarate + O2 = guanidine + L-glutamate 5-semialdehyde + succinate + CO2</text>
        <dbReference type="Rhea" id="RHEA:31535"/>
        <dbReference type="ChEBI" id="CHEBI:15379"/>
        <dbReference type="ChEBI" id="CHEBI:16526"/>
        <dbReference type="ChEBI" id="CHEBI:16810"/>
        <dbReference type="ChEBI" id="CHEBI:30031"/>
        <dbReference type="ChEBI" id="CHEBI:30087"/>
        <dbReference type="ChEBI" id="CHEBI:32682"/>
        <dbReference type="ChEBI" id="CHEBI:58066"/>
        <dbReference type="EC" id="1.14.20.7"/>
    </reaction>
</comment>
<dbReference type="EC" id="1.13.12.19" evidence="4"/>
<dbReference type="PANTHER" id="PTHR47990">
    <property type="entry name" value="2-OXOGLUTARATE (2OG) AND FE(II)-DEPENDENT OXYGENASE SUPERFAMILY PROTEIN-RELATED"/>
    <property type="match status" value="1"/>
</dbReference>
<dbReference type="STRING" id="1267768.BV394_13955"/>
<dbReference type="GO" id="GO:0009693">
    <property type="term" value="P:ethylene biosynthetic process"/>
    <property type="evidence" value="ECO:0007669"/>
    <property type="project" value="UniProtKB-KW"/>
</dbReference>
<dbReference type="Pfam" id="PF03171">
    <property type="entry name" value="2OG-FeII_Oxy"/>
    <property type="match status" value="1"/>
</dbReference>
<dbReference type="GO" id="GO:0046872">
    <property type="term" value="F:metal ion binding"/>
    <property type="evidence" value="ECO:0007669"/>
    <property type="project" value="UniProtKB-KW"/>
</dbReference>
<sequence>MNRPANHAGTGAAIPRISARDLLDPARPGHDRALAALRAGAEEAGFLTLHDTPFSAREALGLIDCYRAFFRLPEAEKRRIDMARTGANRGWGAPGSEQVDPEANPDYKQVFDCGYELPAGDPMAERGLSVYAPNLWPAAPAGFAGTVRAYYGRATAFSRQILSALAGVVGQDPGYFADRFDRPMALLRGNYYPARPAWATARDFGIAPHTDYGCLTLLATDGQPGLEVRSRAGEWIPVSAPPGEFIVNFGEMFEMWTAGRVRATPHRVIGGAEERISVPLFFNPNHDTNVAPPGSDRPILAGDHLARRFDETYLHLKAGA</sequence>
<dbReference type="SUPFAM" id="SSF51197">
    <property type="entry name" value="Clavaminate synthase-like"/>
    <property type="match status" value="1"/>
</dbReference>
<evidence type="ECO:0000256" key="1">
    <source>
        <dbReference type="ARBA" id="ARBA00001954"/>
    </source>
</evidence>
<comment type="similarity">
    <text evidence="11">Belongs to the iron/ascorbate-dependent oxidoreductase family.</text>
</comment>
<dbReference type="InterPro" id="IPR050231">
    <property type="entry name" value="Iron_ascorbate_oxido_reductase"/>
</dbReference>
<evidence type="ECO:0000256" key="11">
    <source>
        <dbReference type="RuleBase" id="RU003682"/>
    </source>
</evidence>
<protein>
    <recommendedName>
        <fullName evidence="5">2-oxoglutarate-dependent ethylene/succinate-forming enzyme</fullName>
        <ecNumber evidence="4">1.13.12.19</ecNumber>
        <ecNumber evidence="3">1.14.20.7</ecNumber>
    </recommendedName>
    <alternativeName>
        <fullName evidence="7">2-oxoglutarate dioxygenase (ethylene-forming)</fullName>
    </alternativeName>
    <alternativeName>
        <fullName evidence="8">2-oxoglutarate/L-arginine monooxygenase/decarboxylase (succinate-forming)</fullName>
    </alternativeName>
</protein>
<proteinExistence type="inferred from homology"/>
<dbReference type="InterPro" id="IPR026992">
    <property type="entry name" value="DIOX_N"/>
</dbReference>
<keyword evidence="6" id="KW-0266">Ethylene biosynthesis</keyword>
<evidence type="ECO:0000256" key="4">
    <source>
        <dbReference type="ARBA" id="ARBA00012531"/>
    </source>
</evidence>
<evidence type="ECO:0000256" key="2">
    <source>
        <dbReference type="ARBA" id="ARBA00004767"/>
    </source>
</evidence>